<feature type="chain" id="PRO_5025516587" evidence="1">
    <location>
        <begin position="20"/>
        <end position="484"/>
    </location>
</feature>
<name>A0A6A6XRX1_9PLEO</name>
<dbReference type="AlphaFoldDB" id="A0A6A6XRX1"/>
<gene>
    <name evidence="2" type="ORF">K505DRAFT_413740</name>
</gene>
<keyword evidence="3" id="KW-1185">Reference proteome</keyword>
<dbReference type="Gene3D" id="3.30.70.1990">
    <property type="match status" value="1"/>
</dbReference>
<proteinExistence type="predicted"/>
<dbReference type="EMBL" id="MU001766">
    <property type="protein sequence ID" value="KAF2799326.1"/>
    <property type="molecule type" value="Genomic_DNA"/>
</dbReference>
<evidence type="ECO:0000313" key="3">
    <source>
        <dbReference type="Proteomes" id="UP000799757"/>
    </source>
</evidence>
<organism evidence="2 3">
    <name type="scientific">Melanomma pulvis-pyrius CBS 109.77</name>
    <dbReference type="NCBI Taxonomy" id="1314802"/>
    <lineage>
        <taxon>Eukaryota</taxon>
        <taxon>Fungi</taxon>
        <taxon>Dikarya</taxon>
        <taxon>Ascomycota</taxon>
        <taxon>Pezizomycotina</taxon>
        <taxon>Dothideomycetes</taxon>
        <taxon>Pleosporomycetidae</taxon>
        <taxon>Pleosporales</taxon>
        <taxon>Melanommataceae</taxon>
        <taxon>Melanomma</taxon>
    </lineage>
</organism>
<evidence type="ECO:0000256" key="1">
    <source>
        <dbReference type="SAM" id="SignalP"/>
    </source>
</evidence>
<dbReference type="Proteomes" id="UP000799757">
    <property type="component" value="Unassembled WGS sequence"/>
</dbReference>
<accession>A0A6A6XRX1</accession>
<dbReference type="SUPFAM" id="SSF51905">
    <property type="entry name" value="FAD/NAD(P)-binding domain"/>
    <property type="match status" value="1"/>
</dbReference>
<dbReference type="Pfam" id="PF13450">
    <property type="entry name" value="NAD_binding_8"/>
    <property type="match status" value="1"/>
</dbReference>
<dbReference type="Gene3D" id="1.10.405.20">
    <property type="match status" value="1"/>
</dbReference>
<evidence type="ECO:0000313" key="2">
    <source>
        <dbReference type="EMBL" id="KAF2799326.1"/>
    </source>
</evidence>
<dbReference type="InterPro" id="IPR036188">
    <property type="entry name" value="FAD/NAD-bd_sf"/>
</dbReference>
<sequence>MFQSALITVFSFAIGATLAKIDERNFPVDHIITKDVAIIGGGASGTYAAVRLREDFDTSIILIEKKPRLGGHVDTYVLPNNQTTIEYGVQSYIRYKGATDFFTRLGVDILPSNQRRLTSVNVDIETGKALTGYTPPTPNATTEALQRWLTLLEKYEAFMEPGYWNFPAPNSIPSDLLVPFGEFAKTHSLEDAAPRIMVVSNVGLGGLKDVLTLYVMQAFGAPITRGMLAPAPDGLFVPDGSNSLLYQHAYTLLKKDVLLSSYVSEAERTNTEVRLVVQAPDGEYLIKAKRLLFTPPPSLKPSLQSFAVDKKEKEVFREWVPTWSFVGIMNIPCIPENYSIAYISSAAVPSDHLAIRDYPYTLRLDSTGPSGLGLFRVLFGTNFTITTEEAKQIISEDVQKLVAVGTVNYTGDCTLDFRAFADHNSVLWPLTSEQLRQGFVQKLNALQGHRSTWYTGSSWCGHYSSNVWAFTDTVLPKLLKGLKG</sequence>
<protein>
    <submittedName>
        <fullName evidence="2">FAD/NAD(P)-binding domain-containing protein</fullName>
    </submittedName>
</protein>
<keyword evidence="1" id="KW-0732">Signal</keyword>
<feature type="signal peptide" evidence="1">
    <location>
        <begin position="1"/>
        <end position="19"/>
    </location>
</feature>
<dbReference type="Gene3D" id="3.50.50.60">
    <property type="entry name" value="FAD/NAD(P)-binding domain"/>
    <property type="match status" value="1"/>
</dbReference>
<reference evidence="2" key="1">
    <citation type="journal article" date="2020" name="Stud. Mycol.">
        <title>101 Dothideomycetes genomes: a test case for predicting lifestyles and emergence of pathogens.</title>
        <authorList>
            <person name="Haridas S."/>
            <person name="Albert R."/>
            <person name="Binder M."/>
            <person name="Bloem J."/>
            <person name="Labutti K."/>
            <person name="Salamov A."/>
            <person name="Andreopoulos B."/>
            <person name="Baker S."/>
            <person name="Barry K."/>
            <person name="Bills G."/>
            <person name="Bluhm B."/>
            <person name="Cannon C."/>
            <person name="Castanera R."/>
            <person name="Culley D."/>
            <person name="Daum C."/>
            <person name="Ezra D."/>
            <person name="Gonzalez J."/>
            <person name="Henrissat B."/>
            <person name="Kuo A."/>
            <person name="Liang C."/>
            <person name="Lipzen A."/>
            <person name="Lutzoni F."/>
            <person name="Magnuson J."/>
            <person name="Mondo S."/>
            <person name="Nolan M."/>
            <person name="Ohm R."/>
            <person name="Pangilinan J."/>
            <person name="Park H.-J."/>
            <person name="Ramirez L."/>
            <person name="Alfaro M."/>
            <person name="Sun H."/>
            <person name="Tritt A."/>
            <person name="Yoshinaga Y."/>
            <person name="Zwiers L.-H."/>
            <person name="Turgeon B."/>
            <person name="Goodwin S."/>
            <person name="Spatafora J."/>
            <person name="Crous P."/>
            <person name="Grigoriev I."/>
        </authorList>
    </citation>
    <scope>NUCLEOTIDE SEQUENCE</scope>
    <source>
        <strain evidence="2">CBS 109.77</strain>
    </source>
</reference>
<dbReference type="OrthoDB" id="68575at2759"/>